<evidence type="ECO:0000313" key="1">
    <source>
        <dbReference type="EMBL" id="KAJ3015546.1"/>
    </source>
</evidence>
<protein>
    <submittedName>
        <fullName evidence="1">Uncharacterized protein</fullName>
    </submittedName>
</protein>
<organism evidence="1 2">
    <name type="scientific">Trametes sanguinea</name>
    <dbReference type="NCBI Taxonomy" id="158606"/>
    <lineage>
        <taxon>Eukaryota</taxon>
        <taxon>Fungi</taxon>
        <taxon>Dikarya</taxon>
        <taxon>Basidiomycota</taxon>
        <taxon>Agaricomycotina</taxon>
        <taxon>Agaricomycetes</taxon>
        <taxon>Polyporales</taxon>
        <taxon>Polyporaceae</taxon>
        <taxon>Trametes</taxon>
    </lineage>
</organism>
<comment type="caution">
    <text evidence="1">The sequence shown here is derived from an EMBL/GenBank/DDBJ whole genome shotgun (WGS) entry which is preliminary data.</text>
</comment>
<dbReference type="EMBL" id="JANSHE010000154">
    <property type="protein sequence ID" value="KAJ3015546.1"/>
    <property type="molecule type" value="Genomic_DNA"/>
</dbReference>
<gene>
    <name evidence="1" type="ORF">NUW54_g1017</name>
</gene>
<proteinExistence type="predicted"/>
<name>A0ACC1Q9B1_9APHY</name>
<accession>A0ACC1Q9B1</accession>
<keyword evidence="2" id="KW-1185">Reference proteome</keyword>
<sequence length="187" mass="20623">MQLTSNSTLCPLIANIEVSVVISQSALPLVELIMPINGDKALPQIYRLQEHIKAPDYGVHIGKIYLAVMDTSTKGLEAMRAFVQKASIPGGTNEGIKDSGYIGLEPGDCPLVRDKNNQGYEDQDEMVCWITPQASFDPDNVAELMAVRDDILGPHEKRTKKKAKDQESLDWWCSMGAGRACSLHEQH</sequence>
<dbReference type="Proteomes" id="UP001144978">
    <property type="component" value="Unassembled WGS sequence"/>
</dbReference>
<reference evidence="1" key="1">
    <citation type="submission" date="2022-08" db="EMBL/GenBank/DDBJ databases">
        <title>Genome Sequence of Pycnoporus sanguineus.</title>
        <authorList>
            <person name="Buettner E."/>
        </authorList>
    </citation>
    <scope>NUCLEOTIDE SEQUENCE</scope>
    <source>
        <strain evidence="1">CG-C14</strain>
    </source>
</reference>
<evidence type="ECO:0000313" key="2">
    <source>
        <dbReference type="Proteomes" id="UP001144978"/>
    </source>
</evidence>